<dbReference type="GO" id="GO:0005759">
    <property type="term" value="C:mitochondrial matrix"/>
    <property type="evidence" value="ECO:0007669"/>
    <property type="project" value="TreeGrafter"/>
</dbReference>
<dbReference type="EC" id="3.4.21.53" evidence="2"/>
<reference evidence="2" key="1">
    <citation type="submission" date="2016-10" db="EMBL/GenBank/DDBJ databases">
        <title>Sequence of Gallionella enrichment culture.</title>
        <authorList>
            <person name="Poehlein A."/>
            <person name="Muehling M."/>
            <person name="Daniel R."/>
        </authorList>
    </citation>
    <scope>NUCLEOTIDE SEQUENCE</scope>
</reference>
<dbReference type="EMBL" id="MLJW01003455">
    <property type="protein sequence ID" value="OIQ72025.1"/>
    <property type="molecule type" value="Genomic_DNA"/>
</dbReference>
<organism evidence="2">
    <name type="scientific">mine drainage metagenome</name>
    <dbReference type="NCBI Taxonomy" id="410659"/>
    <lineage>
        <taxon>unclassified sequences</taxon>
        <taxon>metagenomes</taxon>
        <taxon>ecological metagenomes</taxon>
    </lineage>
</organism>
<dbReference type="GO" id="GO:0004176">
    <property type="term" value="F:ATP-dependent peptidase activity"/>
    <property type="evidence" value="ECO:0007669"/>
    <property type="project" value="InterPro"/>
</dbReference>
<dbReference type="Gene3D" id="3.40.50.300">
    <property type="entry name" value="P-loop containing nucleotide triphosphate hydrolases"/>
    <property type="match status" value="1"/>
</dbReference>
<dbReference type="InterPro" id="IPR027065">
    <property type="entry name" value="Lon_Prtase"/>
</dbReference>
<dbReference type="GO" id="GO:0051131">
    <property type="term" value="P:chaperone-mediated protein complex assembly"/>
    <property type="evidence" value="ECO:0007669"/>
    <property type="project" value="TreeGrafter"/>
</dbReference>
<dbReference type="GO" id="GO:0007005">
    <property type="term" value="P:mitochondrion organization"/>
    <property type="evidence" value="ECO:0007669"/>
    <property type="project" value="TreeGrafter"/>
</dbReference>
<dbReference type="GO" id="GO:0016887">
    <property type="term" value="F:ATP hydrolysis activity"/>
    <property type="evidence" value="ECO:0007669"/>
    <property type="project" value="InterPro"/>
</dbReference>
<dbReference type="SMART" id="SM00382">
    <property type="entry name" value="AAA"/>
    <property type="match status" value="1"/>
</dbReference>
<name>A0A1J5PKF2_9ZZZZ</name>
<dbReference type="GO" id="GO:0003697">
    <property type="term" value="F:single-stranded DNA binding"/>
    <property type="evidence" value="ECO:0007669"/>
    <property type="project" value="TreeGrafter"/>
</dbReference>
<dbReference type="PANTHER" id="PTHR43718">
    <property type="entry name" value="LON PROTEASE"/>
    <property type="match status" value="1"/>
</dbReference>
<dbReference type="GO" id="GO:0004252">
    <property type="term" value="F:serine-type endopeptidase activity"/>
    <property type="evidence" value="ECO:0007669"/>
    <property type="project" value="UniProtKB-EC"/>
</dbReference>
<sequence>MAGPIKQLADEIELMNHLPGKEFQLTPILLLGEPGIGKTAFAMALAKVIDLPFKKLNGAEPSFTLTGSHPSWSKAAPGMLITQLATQQSAAPLFLVDEIDKPTGDRYSMDTALLNLLEPENAREFKDEFLQINCNARYALWILTANTTTGVSDPLLSRMSVFDIPRPGIKQRKRIIKADFKKLRQGTGVNVNTTPDDVMSLAKRVDLDLRAVTKIVRSSFIAALGRESRYAEITLPPASKPSMGFY</sequence>
<gene>
    <name evidence="2" type="primary">lon1_2</name>
    <name evidence="2" type="ORF">GALL_463590</name>
</gene>
<dbReference type="InterPro" id="IPR003959">
    <property type="entry name" value="ATPase_AAA_core"/>
</dbReference>
<dbReference type="InterPro" id="IPR003593">
    <property type="entry name" value="AAA+_ATPase"/>
</dbReference>
<accession>A0A1J5PKF2</accession>
<protein>
    <submittedName>
        <fullName evidence="2">Lon protease 1</fullName>
        <ecNumber evidence="2">3.4.21.53</ecNumber>
    </submittedName>
</protein>
<evidence type="ECO:0000313" key="2">
    <source>
        <dbReference type="EMBL" id="OIQ72025.1"/>
    </source>
</evidence>
<feature type="domain" description="AAA+ ATPase" evidence="1">
    <location>
        <begin position="24"/>
        <end position="168"/>
    </location>
</feature>
<dbReference type="GO" id="GO:0005524">
    <property type="term" value="F:ATP binding"/>
    <property type="evidence" value="ECO:0007669"/>
    <property type="project" value="InterPro"/>
</dbReference>
<dbReference type="GO" id="GO:0006515">
    <property type="term" value="P:protein quality control for misfolded or incompletely synthesized proteins"/>
    <property type="evidence" value="ECO:0007669"/>
    <property type="project" value="TreeGrafter"/>
</dbReference>
<keyword evidence="2" id="KW-0645">Protease</keyword>
<evidence type="ECO:0000259" key="1">
    <source>
        <dbReference type="SMART" id="SM00382"/>
    </source>
</evidence>
<dbReference type="Pfam" id="PF00004">
    <property type="entry name" value="AAA"/>
    <property type="match status" value="1"/>
</dbReference>
<keyword evidence="2" id="KW-0378">Hydrolase</keyword>
<proteinExistence type="predicted"/>
<dbReference type="InterPro" id="IPR027417">
    <property type="entry name" value="P-loop_NTPase"/>
</dbReference>
<dbReference type="PANTHER" id="PTHR43718:SF2">
    <property type="entry name" value="LON PROTEASE HOMOLOG, MITOCHONDRIAL"/>
    <property type="match status" value="1"/>
</dbReference>
<comment type="caution">
    <text evidence="2">The sequence shown here is derived from an EMBL/GenBank/DDBJ whole genome shotgun (WGS) entry which is preliminary data.</text>
</comment>
<dbReference type="SUPFAM" id="SSF52540">
    <property type="entry name" value="P-loop containing nucleoside triphosphate hydrolases"/>
    <property type="match status" value="1"/>
</dbReference>
<dbReference type="AlphaFoldDB" id="A0A1J5PKF2"/>